<evidence type="ECO:0000313" key="3">
    <source>
        <dbReference type="Proteomes" id="UP001264980"/>
    </source>
</evidence>
<name>A0ABU1R882_9BACT</name>
<comment type="caution">
    <text evidence="2">The sequence shown here is derived from an EMBL/GenBank/DDBJ whole genome shotgun (WGS) entry which is preliminary data.</text>
</comment>
<dbReference type="SMART" id="SM00450">
    <property type="entry name" value="RHOD"/>
    <property type="match status" value="1"/>
</dbReference>
<keyword evidence="3" id="KW-1185">Reference proteome</keyword>
<accession>A0ABU1R882</accession>
<dbReference type="CDD" id="cd00158">
    <property type="entry name" value="RHOD"/>
    <property type="match status" value="1"/>
</dbReference>
<dbReference type="SUPFAM" id="SSF52821">
    <property type="entry name" value="Rhodanese/Cell cycle control phosphatase"/>
    <property type="match status" value="1"/>
</dbReference>
<dbReference type="PANTHER" id="PTHR43031">
    <property type="entry name" value="FAD-DEPENDENT OXIDOREDUCTASE"/>
    <property type="match status" value="1"/>
</dbReference>
<dbReference type="InterPro" id="IPR001763">
    <property type="entry name" value="Rhodanese-like_dom"/>
</dbReference>
<dbReference type="Pfam" id="PF00581">
    <property type="entry name" value="Rhodanese"/>
    <property type="match status" value="1"/>
</dbReference>
<protein>
    <submittedName>
        <fullName evidence="2">Rhodanese-related sulfurtransferase</fullName>
    </submittedName>
</protein>
<sequence length="101" mass="10858">MGILSSLFGSKNSDYKTLIEQGAVIVDVRSPQEFATGHIQGSINIPLDQINAKADMLLRKNKPIITCCRSGARSSMAEGMLKSAGVDAYNGGSWESLKQKI</sequence>
<reference evidence="2 3" key="1">
    <citation type="submission" date="2023-07" db="EMBL/GenBank/DDBJ databases">
        <title>Sorghum-associated microbial communities from plants grown in Nebraska, USA.</title>
        <authorList>
            <person name="Schachtman D."/>
        </authorList>
    </citation>
    <scope>NUCLEOTIDE SEQUENCE [LARGE SCALE GENOMIC DNA]</scope>
    <source>
        <strain evidence="2 3">BE57</strain>
    </source>
</reference>
<evidence type="ECO:0000313" key="2">
    <source>
        <dbReference type="EMBL" id="MDR6809616.1"/>
    </source>
</evidence>
<feature type="domain" description="Rhodanese" evidence="1">
    <location>
        <begin position="19"/>
        <end position="101"/>
    </location>
</feature>
<organism evidence="2 3">
    <name type="scientific">Dyadobacter fermentans</name>
    <dbReference type="NCBI Taxonomy" id="94254"/>
    <lineage>
        <taxon>Bacteria</taxon>
        <taxon>Pseudomonadati</taxon>
        <taxon>Bacteroidota</taxon>
        <taxon>Cytophagia</taxon>
        <taxon>Cytophagales</taxon>
        <taxon>Spirosomataceae</taxon>
        <taxon>Dyadobacter</taxon>
    </lineage>
</organism>
<dbReference type="InterPro" id="IPR036873">
    <property type="entry name" value="Rhodanese-like_dom_sf"/>
</dbReference>
<dbReference type="PANTHER" id="PTHR43031:SF18">
    <property type="entry name" value="RHODANESE-RELATED SULFURTRANSFERASES"/>
    <property type="match status" value="1"/>
</dbReference>
<gene>
    <name evidence="2" type="ORF">J2W84_006692</name>
</gene>
<dbReference type="Gene3D" id="3.40.250.10">
    <property type="entry name" value="Rhodanese-like domain"/>
    <property type="match status" value="1"/>
</dbReference>
<proteinExistence type="predicted"/>
<dbReference type="RefSeq" id="WP_309993320.1">
    <property type="nucleotide sequence ID" value="NZ_JAVDTI010000011.1"/>
</dbReference>
<dbReference type="Proteomes" id="UP001264980">
    <property type="component" value="Unassembled WGS sequence"/>
</dbReference>
<dbReference type="EMBL" id="JAVDTI010000011">
    <property type="protein sequence ID" value="MDR6809616.1"/>
    <property type="molecule type" value="Genomic_DNA"/>
</dbReference>
<evidence type="ECO:0000259" key="1">
    <source>
        <dbReference type="PROSITE" id="PS50206"/>
    </source>
</evidence>
<dbReference type="PROSITE" id="PS50206">
    <property type="entry name" value="RHODANESE_3"/>
    <property type="match status" value="1"/>
</dbReference>
<dbReference type="InterPro" id="IPR050229">
    <property type="entry name" value="GlpE_sulfurtransferase"/>
</dbReference>